<name>A0A840Y535_9PROT</name>
<accession>A0A840Y535</accession>
<evidence type="ECO:0000313" key="3">
    <source>
        <dbReference type="Proteomes" id="UP000580654"/>
    </source>
</evidence>
<dbReference type="InterPro" id="IPR005064">
    <property type="entry name" value="BUG"/>
</dbReference>
<dbReference type="Pfam" id="PF03401">
    <property type="entry name" value="TctC"/>
    <property type="match status" value="1"/>
</dbReference>
<dbReference type="Proteomes" id="UP000580654">
    <property type="component" value="Unassembled WGS sequence"/>
</dbReference>
<comment type="caution">
    <text evidence="2">The sequence shown here is derived from an EMBL/GenBank/DDBJ whole genome shotgun (WGS) entry which is preliminary data.</text>
</comment>
<evidence type="ECO:0000256" key="1">
    <source>
        <dbReference type="ARBA" id="ARBA00006987"/>
    </source>
</evidence>
<comment type="similarity">
    <text evidence="1">Belongs to the UPF0065 (bug) family.</text>
</comment>
<sequence>MRTKTRRDIPRRTALGVALAFGLPTPLRAQASWPRRPVRIVVPFAPGASNDLITRAAAVGLQAILGVSVVVENRPGAGGTIGAAAVAQSPPDGYTLLIASASLPVTVAVQPVPYNPVRDFQAVRLLAVSPMGISVAGTSPYRTLADVVTAARGTPGGVRYGSAGPGGLNHLAGVLFGLRAGIELEHVPYRGIAPAIIDMLGGRIEMIFPSIASAKNPTLSGEQRLLAVFMAERHPDFPNVPTARELGYDLELASWYGIVGPTGIPRPVVDRLDEALQQVVGTPDMQRFLVGEGAIPGQLGADAFQQLIATDTARWAEIARAGRLQ</sequence>
<dbReference type="Gene3D" id="3.40.190.10">
    <property type="entry name" value="Periplasmic binding protein-like II"/>
    <property type="match status" value="1"/>
</dbReference>
<dbReference type="EMBL" id="JACIJD010000034">
    <property type="protein sequence ID" value="MBB5696238.1"/>
    <property type="molecule type" value="Genomic_DNA"/>
</dbReference>
<proteinExistence type="inferred from homology"/>
<dbReference type="RefSeq" id="WP_184521378.1">
    <property type="nucleotide sequence ID" value="NZ_JACIJD010000034.1"/>
</dbReference>
<evidence type="ECO:0000313" key="2">
    <source>
        <dbReference type="EMBL" id="MBB5696238.1"/>
    </source>
</evidence>
<dbReference type="PIRSF" id="PIRSF017082">
    <property type="entry name" value="YflP"/>
    <property type="match status" value="1"/>
</dbReference>
<organism evidence="2 3">
    <name type="scientific">Muricoccus pecuniae</name>
    <dbReference type="NCBI Taxonomy" id="693023"/>
    <lineage>
        <taxon>Bacteria</taxon>
        <taxon>Pseudomonadati</taxon>
        <taxon>Pseudomonadota</taxon>
        <taxon>Alphaproteobacteria</taxon>
        <taxon>Acetobacterales</taxon>
        <taxon>Roseomonadaceae</taxon>
        <taxon>Muricoccus</taxon>
    </lineage>
</organism>
<dbReference type="Gene3D" id="3.40.190.150">
    <property type="entry name" value="Bordetella uptake gene, domain 1"/>
    <property type="match status" value="1"/>
</dbReference>
<dbReference type="PANTHER" id="PTHR42928:SF5">
    <property type="entry name" value="BLR1237 PROTEIN"/>
    <property type="match status" value="1"/>
</dbReference>
<dbReference type="AlphaFoldDB" id="A0A840Y535"/>
<reference evidence="2 3" key="1">
    <citation type="submission" date="2020-08" db="EMBL/GenBank/DDBJ databases">
        <title>Genomic Encyclopedia of Type Strains, Phase IV (KMG-IV): sequencing the most valuable type-strain genomes for metagenomic binning, comparative biology and taxonomic classification.</title>
        <authorList>
            <person name="Goeker M."/>
        </authorList>
    </citation>
    <scope>NUCLEOTIDE SEQUENCE [LARGE SCALE GENOMIC DNA]</scope>
    <source>
        <strain evidence="2 3">DSM 25622</strain>
    </source>
</reference>
<dbReference type="CDD" id="cd07012">
    <property type="entry name" value="PBP2_Bug_TTT"/>
    <property type="match status" value="1"/>
</dbReference>
<gene>
    <name evidence="2" type="ORF">FHS87_004308</name>
</gene>
<dbReference type="SUPFAM" id="SSF53850">
    <property type="entry name" value="Periplasmic binding protein-like II"/>
    <property type="match status" value="1"/>
</dbReference>
<keyword evidence="3" id="KW-1185">Reference proteome</keyword>
<dbReference type="PANTHER" id="PTHR42928">
    <property type="entry name" value="TRICARBOXYLATE-BINDING PROTEIN"/>
    <property type="match status" value="1"/>
</dbReference>
<dbReference type="InterPro" id="IPR042100">
    <property type="entry name" value="Bug_dom1"/>
</dbReference>
<protein>
    <submittedName>
        <fullName evidence="2">Tripartite-type tricarboxylate transporter receptor subunit TctC</fullName>
    </submittedName>
</protein>
<keyword evidence="2" id="KW-0675">Receptor</keyword>